<protein>
    <submittedName>
        <fullName evidence="1">Uncharacterized protein</fullName>
    </submittedName>
</protein>
<accession>A0ABR3ZXM8</accession>
<dbReference type="EMBL" id="JBEFKJ010000033">
    <property type="protein sequence ID" value="KAL2038375.1"/>
    <property type="molecule type" value="Genomic_DNA"/>
</dbReference>
<name>A0ABR3ZXM8_9LECA</name>
<reference evidence="1 2" key="1">
    <citation type="submission" date="2024-09" db="EMBL/GenBank/DDBJ databases">
        <title>Rethinking Asexuality: The Enigmatic Case of Functional Sexual Genes in Lepraria (Stereocaulaceae).</title>
        <authorList>
            <person name="Doellman M."/>
            <person name="Sun Y."/>
            <person name="Barcenas-Pena A."/>
            <person name="Lumbsch H.T."/>
            <person name="Grewe F."/>
        </authorList>
    </citation>
    <scope>NUCLEOTIDE SEQUENCE [LARGE SCALE GENOMIC DNA]</scope>
    <source>
        <strain evidence="1 2">Mercado 3170</strain>
    </source>
</reference>
<organism evidence="1 2">
    <name type="scientific">Stereocaulon virgatum</name>
    <dbReference type="NCBI Taxonomy" id="373712"/>
    <lineage>
        <taxon>Eukaryota</taxon>
        <taxon>Fungi</taxon>
        <taxon>Dikarya</taxon>
        <taxon>Ascomycota</taxon>
        <taxon>Pezizomycotina</taxon>
        <taxon>Lecanoromycetes</taxon>
        <taxon>OSLEUM clade</taxon>
        <taxon>Lecanoromycetidae</taxon>
        <taxon>Lecanorales</taxon>
        <taxon>Lecanorineae</taxon>
        <taxon>Stereocaulaceae</taxon>
        <taxon>Stereocaulon</taxon>
    </lineage>
</organism>
<evidence type="ECO:0000313" key="1">
    <source>
        <dbReference type="EMBL" id="KAL2038375.1"/>
    </source>
</evidence>
<sequence length="211" mass="24155">MWPRYRWAHVPAHGARAWICRLQQLARPRQMAGTAQSPLADRSEEPPMHQSHFVVLNREDHQKEVPSSAAPVFDVLSCEIPDKLRSQICRQYPDDLLAVQLLVIAPIMVMIGIKQQKHSLSYSRSRLIELVKEHYCLLAYHPCEIVVQRSAFLTTVVRSLWAENIGLESRCGTIDRQAIERKQVADPCGHFCFLMTAGTGEEKDYWAVRLP</sequence>
<gene>
    <name evidence="1" type="ORF">N7G274_009026</name>
</gene>
<comment type="caution">
    <text evidence="1">The sequence shown here is derived from an EMBL/GenBank/DDBJ whole genome shotgun (WGS) entry which is preliminary data.</text>
</comment>
<keyword evidence="2" id="KW-1185">Reference proteome</keyword>
<evidence type="ECO:0000313" key="2">
    <source>
        <dbReference type="Proteomes" id="UP001590950"/>
    </source>
</evidence>
<proteinExistence type="predicted"/>
<dbReference type="Proteomes" id="UP001590950">
    <property type="component" value="Unassembled WGS sequence"/>
</dbReference>